<evidence type="ECO:0000256" key="9">
    <source>
        <dbReference type="ARBA" id="ARBA00023136"/>
    </source>
</evidence>
<dbReference type="FunFam" id="3.80.10.10:FF:000095">
    <property type="entry name" value="LRR receptor-like serine/threonine-protein kinase GSO1"/>
    <property type="match status" value="3"/>
</dbReference>
<dbReference type="Pfam" id="PF08263">
    <property type="entry name" value="LRRNT_2"/>
    <property type="match status" value="3"/>
</dbReference>
<feature type="transmembrane region" description="Helical" evidence="12">
    <location>
        <begin position="1769"/>
        <end position="1789"/>
    </location>
</feature>
<evidence type="ECO:0000256" key="5">
    <source>
        <dbReference type="ARBA" id="ARBA00022692"/>
    </source>
</evidence>
<evidence type="ECO:0000256" key="11">
    <source>
        <dbReference type="ARBA" id="ARBA00023180"/>
    </source>
</evidence>
<evidence type="ECO:0000313" key="16">
    <source>
        <dbReference type="Proteomes" id="UP001141552"/>
    </source>
</evidence>
<evidence type="ECO:0000256" key="12">
    <source>
        <dbReference type="SAM" id="Phobius"/>
    </source>
</evidence>
<dbReference type="Pfam" id="PF13855">
    <property type="entry name" value="LRR_8"/>
    <property type="match status" value="3"/>
</dbReference>
<dbReference type="PROSITE" id="PS51450">
    <property type="entry name" value="LRR"/>
    <property type="match status" value="2"/>
</dbReference>
<dbReference type="InterPro" id="IPR001611">
    <property type="entry name" value="Leu-rich_rpt"/>
</dbReference>
<dbReference type="Pfam" id="PF00560">
    <property type="entry name" value="LRR_1"/>
    <property type="match status" value="11"/>
</dbReference>
<dbReference type="OrthoDB" id="4691307at2759"/>
<keyword evidence="5 12" id="KW-0812">Transmembrane</keyword>
<feature type="domain" description="Leucine-rich repeat-containing N-terminal plant-type" evidence="14">
    <location>
        <begin position="1821"/>
        <end position="1862"/>
    </location>
</feature>
<evidence type="ECO:0000256" key="7">
    <source>
        <dbReference type="ARBA" id="ARBA00022737"/>
    </source>
</evidence>
<name>A0A9Q0FHQ9_9ROSI</name>
<accession>A0A9Q0FHQ9</accession>
<dbReference type="InterPro" id="IPR051502">
    <property type="entry name" value="RLP_Defense_Trigger"/>
</dbReference>
<comment type="caution">
    <text evidence="15">The sequence shown here is derived from an EMBL/GenBank/DDBJ whole genome shotgun (WGS) entry which is preliminary data.</text>
</comment>
<feature type="transmembrane region" description="Helical" evidence="12">
    <location>
        <begin position="945"/>
        <end position="964"/>
    </location>
</feature>
<evidence type="ECO:0000256" key="1">
    <source>
        <dbReference type="ARBA" id="ARBA00004251"/>
    </source>
</evidence>
<keyword evidence="4" id="KW-0433">Leucine-rich repeat</keyword>
<feature type="chain" id="PRO_5040329313" description="Leucine-rich repeat-containing N-terminal plant-type domain-containing protein" evidence="13">
    <location>
        <begin position="24"/>
        <end position="2494"/>
    </location>
</feature>
<evidence type="ECO:0000256" key="2">
    <source>
        <dbReference type="ARBA" id="ARBA00009592"/>
    </source>
</evidence>
<feature type="non-terminal residue" evidence="15">
    <location>
        <position position="1"/>
    </location>
</feature>
<dbReference type="FunFam" id="3.80.10.10:FF:000041">
    <property type="entry name" value="LRR receptor-like serine/threonine-protein kinase ERECTA"/>
    <property type="match status" value="1"/>
</dbReference>
<dbReference type="InterPro" id="IPR003591">
    <property type="entry name" value="Leu-rich_rpt_typical-subtyp"/>
</dbReference>
<evidence type="ECO:0000256" key="6">
    <source>
        <dbReference type="ARBA" id="ARBA00022729"/>
    </source>
</evidence>
<dbReference type="Gene3D" id="3.80.10.10">
    <property type="entry name" value="Ribonuclease Inhibitor"/>
    <property type="match status" value="12"/>
</dbReference>
<feature type="domain" description="Leucine-rich repeat-containing N-terminal plant-type" evidence="14">
    <location>
        <begin position="1020"/>
        <end position="1062"/>
    </location>
</feature>
<comment type="subcellular location">
    <subcellularLocation>
        <location evidence="1">Cell membrane</location>
        <topology evidence="1">Single-pass type I membrane protein</topology>
    </subcellularLocation>
</comment>
<evidence type="ECO:0000256" key="8">
    <source>
        <dbReference type="ARBA" id="ARBA00022989"/>
    </source>
</evidence>
<dbReference type="Proteomes" id="UP001141552">
    <property type="component" value="Unassembled WGS sequence"/>
</dbReference>
<dbReference type="SUPFAM" id="SSF52058">
    <property type="entry name" value="L domain-like"/>
    <property type="match status" value="8"/>
</dbReference>
<reference evidence="15" key="2">
    <citation type="journal article" date="2023" name="Plants (Basel)">
        <title>Annotation of the Turnera subulata (Passifloraceae) Draft Genome Reveals the S-Locus Evolved after the Divergence of Turneroideae from Passifloroideae in a Stepwise Manner.</title>
        <authorList>
            <person name="Henning P.M."/>
            <person name="Roalson E.H."/>
            <person name="Mir W."/>
            <person name="McCubbin A.G."/>
            <person name="Shore J.S."/>
        </authorList>
    </citation>
    <scope>NUCLEOTIDE SEQUENCE</scope>
    <source>
        <strain evidence="15">F60SS</strain>
    </source>
</reference>
<evidence type="ECO:0000256" key="3">
    <source>
        <dbReference type="ARBA" id="ARBA00022475"/>
    </source>
</evidence>
<keyword evidence="6 13" id="KW-0732">Signal</keyword>
<dbReference type="PANTHER" id="PTHR48062">
    <property type="entry name" value="RECEPTOR-LIKE PROTEIN 14"/>
    <property type="match status" value="1"/>
</dbReference>
<keyword evidence="3" id="KW-1003">Cell membrane</keyword>
<keyword evidence="8 12" id="KW-1133">Transmembrane helix</keyword>
<comment type="similarity">
    <text evidence="2">Belongs to the RLP family.</text>
</comment>
<dbReference type="InterPro" id="IPR032675">
    <property type="entry name" value="LRR_dom_sf"/>
</dbReference>
<keyword evidence="16" id="KW-1185">Reference proteome</keyword>
<dbReference type="InterPro" id="IPR013210">
    <property type="entry name" value="LRR_N_plant-typ"/>
</dbReference>
<reference evidence="15" key="1">
    <citation type="submission" date="2022-02" db="EMBL/GenBank/DDBJ databases">
        <authorList>
            <person name="Henning P.M."/>
            <person name="McCubbin A.G."/>
            <person name="Shore J.S."/>
        </authorList>
    </citation>
    <scope>NUCLEOTIDE SEQUENCE</scope>
    <source>
        <strain evidence="15">F60SS</strain>
        <tissue evidence="15">Leaves</tissue>
    </source>
</reference>
<keyword evidence="9 12" id="KW-0472">Membrane</keyword>
<sequence length="2494" mass="280633">MRRPLPGWIVLILIFVLNYCCFGCLKEERDALLQIKAWINPPNIDGYALSSWVDNEEDADCCKWDLVECNTTTKRVIKLSLGNTGEWKQLGDLYLNTSLFQNLKELRSLDLSGNHLVCCSQGTGALSKELRNLEDLDLSWNNFNDSIASFLRGASSLRSLNIAGNSLSGSVHINGEVLNTFPPMLSLKQAFCCYNALSLSRFSLSFFPGKNLDLSFNSGLKKFISPREFYNLTNLEELFLDGTYIPRSVLLNIGALSSLKILSLNQCKLNGTLPEELYLSDNGLVGKLPSCMRNLSSLLVMDLSSNQFTGNVAFTPLIDLISLQCLSFSSNHFRVPSSFASFFNHSNIKFISCDHNELITEPNLQTSSAPVFQLNFFSMSNCTPKTGKTEYPYFLYFQHDLRVLDLSDNNFGGQFPSWLVQNNTRLKQLYLKNTALVGPLQLKNNAIFSNLSTIDISSNYMHSETLKTICSIFPNLQNLMISDNGLTGGIPQCFENMSYLGRLDMSNNKLSSALFELMPSFGSSLWFLKLSNNNFKGRMSATFLNQTSFEYLFIDNNNFYGHIPNSLSPKIFQSVLDISNNHFSGMLPRWLGNLSSIQAIDFSKNQLEGSIPEEICNLNQLEFLDLSENNLSGYIPSCSNLPRISHVHLYQNQLSGPLRYAFYNSSNLFTLDLGDNKLTGPIPKWINSLSELSVLLLKGNNLDGDLPVELCLLKQLSILDLSQNMFSGRLPPCLSNINSTDIWIKSQPSAQTFLADDEDDSLKGARLNKMIMWPEVRVDEFIEFRTKTNYYSYKDSVLNLMSGVDLSCNRFTGEIPPEIGNMQGLRALNLSHNNLTGAIPTTFSNLEQIESLDLSYNGLTGGIPQQLTELYSLAVFSVADNNLSGKTPEMKGQFATFDQTSYEGNPFLCGPPLRKSCIGKSQLPSGPEDSSGADDRFMDLEAFCISFGLAYTTVMVTIAAVLCTNPYWRRLWFYFIEMSITTCYYFVVDSFLKLYQMRPVQEWVLILLFALNYCCYGCLEEERDALLQIKTWITHPNGNALSSWVDNEEDADCCKWDFVGCNNTTKRVTKLSLGQKRVWEMGALNLNTSLFLSLKELKSLDLTWNRLVYCLQGALSLELRNLEDLDLSWNNLNDSILPLLPGASSLRSLNMSYNSLTGWELDLSSNFELKNFISPREFYYLTNLEVLFLDYSNIPRSVLLNIGALSNLKILSLNHCKMSGTLPDLYISDNGLVGVLPPCMSNLTSLLVMDLSSNQLTGNIASSPLVDLISLQYLSFSSNQFLVPTSFASFYNHSDLKLISCDNNELIPELNLQTKAEYPYFLYFQYDLRLLDMSDDNLGGEFPYWLVQNNTRLERLYLKNNALVGALQLRYHFPNLSTIDISSNYMLGQSLEAICSNFPNLMNLIIADNGLTGGIPPCFENMTNLVYLDMSNNELTSALFELWPLFGSSVWFFKLSNNNFEGRMSPTFFNRTSFSYLYLDNNNFSGQIPNSLSAKTSDPILLDLSSNHFSGMLPRWLGNLFFIEAIDFSKNHFHGSFPGEICNLALLKFIDLSENNLSGSIPSCTNLPRISHVHLYHNQFSGPLTYAFCNSFNLVTLDLRENQFTGTIPNWINSLSKLSILLLKGNNFDGNLPVELCSLTQLSILDLSNNMFSGRLPSCLSNINFTAIWIRNETLSVDISVDKIEDLPMVPVDVQKLPPQGMVLIRRIMWPVISKNCIEKEQRPSGPEGSNYSREGEAFVDVGAFCISFGLSYTTVVVTIAAVLCINPYWRSLWFYFIEMFITTWYYFLVDSFHKLCQEWIVLMLLFFINWRYNCCYGCLKEERDALLQIKAWINHPNGKDLSGWVQNNAADCCKWDGVTCNATTKRVIELSLYNVRATELGTGALSLDLRNLESLNLDDTSIDRSNLLKLVGGLPSLKTLSFMYGYQTVDQVPEELYNLTNLEELFLDVTRLPTSVLLNIGALSSLKILSLNQCNLTGTLTNLYLSGNELAGVLPPCLRNLSSLLVMDLSSNQFTGNIASSPLVDLIWLQYLSFSSNQYQVPTSFASFYNHSDLKLISCDNNELIPEPKLQTAAPLFQLNYFSMSNCTPETKKAEYPYFLYFQYDLILLDLSDNNFGGPFPSWLVENNTGLKRLYLKNNALEGPLELHYPVSNLSTFDISSNYMHGQTLKAICSYFPNLVNLMIPDNGLTGGIPPCFENMTSLAYLDLSNNDLSSALFELWPLFGSSVWFLKLSNNNFEGRMSPTFFNQSSILYLYLDNNNFSGPIPNSVTTKTSLPRLLDLSSNQFSGMLPRWLGNLSYIQAIDFSKNHFDGSIPGEICNLPWLQFLDLSENNLSGSIPSCTNMPNIYHVHLYQNQFSGPLTYAFYNCSYLVTLDLRENQLTGTIPNWINSLSSLSILLLKGNNFDGDLPVELCLLTQLSILDLSHNMFSGGLPSCLSNINSTAIWFKNQPLSGRASMDKVETPSLSIGGQELPVQAYNLIERIMFPVISVE</sequence>
<feature type="signal peptide" evidence="13">
    <location>
        <begin position="1"/>
        <end position="23"/>
    </location>
</feature>
<gene>
    <name evidence="15" type="ORF">Tsubulata_047724</name>
</gene>
<dbReference type="FunFam" id="3.80.10.10:FF:000111">
    <property type="entry name" value="LRR receptor-like serine/threonine-protein kinase ERECTA"/>
    <property type="match status" value="1"/>
</dbReference>
<organism evidence="15 16">
    <name type="scientific">Turnera subulata</name>
    <dbReference type="NCBI Taxonomy" id="218843"/>
    <lineage>
        <taxon>Eukaryota</taxon>
        <taxon>Viridiplantae</taxon>
        <taxon>Streptophyta</taxon>
        <taxon>Embryophyta</taxon>
        <taxon>Tracheophyta</taxon>
        <taxon>Spermatophyta</taxon>
        <taxon>Magnoliopsida</taxon>
        <taxon>eudicotyledons</taxon>
        <taxon>Gunneridae</taxon>
        <taxon>Pentapetalae</taxon>
        <taxon>rosids</taxon>
        <taxon>fabids</taxon>
        <taxon>Malpighiales</taxon>
        <taxon>Passifloraceae</taxon>
        <taxon>Turnera</taxon>
    </lineage>
</organism>
<dbReference type="PANTHER" id="PTHR48062:SF21">
    <property type="entry name" value="RECEPTOR-LIKE PROTEIN 12"/>
    <property type="match status" value="1"/>
</dbReference>
<evidence type="ECO:0000256" key="13">
    <source>
        <dbReference type="SAM" id="SignalP"/>
    </source>
</evidence>
<evidence type="ECO:0000256" key="4">
    <source>
        <dbReference type="ARBA" id="ARBA00022614"/>
    </source>
</evidence>
<evidence type="ECO:0000313" key="15">
    <source>
        <dbReference type="EMBL" id="KAJ4831716.1"/>
    </source>
</evidence>
<evidence type="ECO:0000256" key="10">
    <source>
        <dbReference type="ARBA" id="ARBA00023170"/>
    </source>
</evidence>
<dbReference type="GO" id="GO:0005886">
    <property type="term" value="C:plasma membrane"/>
    <property type="evidence" value="ECO:0007669"/>
    <property type="project" value="UniProtKB-SubCell"/>
</dbReference>
<proteinExistence type="inferred from homology"/>
<dbReference type="EMBL" id="JAKUCV010005299">
    <property type="protein sequence ID" value="KAJ4831716.1"/>
    <property type="molecule type" value="Genomic_DNA"/>
</dbReference>
<dbReference type="SMART" id="SM00369">
    <property type="entry name" value="LRR_TYP"/>
    <property type="match status" value="18"/>
</dbReference>
<feature type="transmembrane region" description="Helical" evidence="12">
    <location>
        <begin position="971"/>
        <end position="988"/>
    </location>
</feature>
<protein>
    <recommendedName>
        <fullName evidence="14">Leucine-rich repeat-containing N-terminal plant-type domain-containing protein</fullName>
    </recommendedName>
</protein>
<feature type="transmembrane region" description="Helical" evidence="12">
    <location>
        <begin position="1738"/>
        <end position="1763"/>
    </location>
</feature>
<keyword evidence="7" id="KW-0677">Repeat</keyword>
<keyword evidence="11" id="KW-0325">Glycoprotein</keyword>
<keyword evidence="10" id="KW-0675">Receptor</keyword>
<evidence type="ECO:0000259" key="14">
    <source>
        <dbReference type="Pfam" id="PF08263"/>
    </source>
</evidence>
<dbReference type="SMART" id="SM00365">
    <property type="entry name" value="LRR_SD22"/>
    <property type="match status" value="12"/>
</dbReference>
<feature type="domain" description="Leucine-rich repeat-containing N-terminal plant-type" evidence="14">
    <location>
        <begin position="26"/>
        <end position="70"/>
    </location>
</feature>